<gene>
    <name evidence="1" type="ORF">MNBD_CHLOROFLEXI01-4575</name>
</gene>
<name>A0A3B0VES7_9ZZZZ</name>
<protein>
    <submittedName>
        <fullName evidence="1">Uncharacterized protein</fullName>
    </submittedName>
</protein>
<sequence length="75" mass="8477">MLEEHKLIQVVDVNVEKGIVEKTYQVTARQFKIRNPILVGEELPVETASALLGGFRKIIEGNHTVFRNPLEAFSD</sequence>
<organism evidence="1">
    <name type="scientific">hydrothermal vent metagenome</name>
    <dbReference type="NCBI Taxonomy" id="652676"/>
    <lineage>
        <taxon>unclassified sequences</taxon>
        <taxon>metagenomes</taxon>
        <taxon>ecological metagenomes</taxon>
    </lineage>
</organism>
<evidence type="ECO:0000313" key="1">
    <source>
        <dbReference type="EMBL" id="VAW30334.1"/>
    </source>
</evidence>
<accession>A0A3B0VES7</accession>
<dbReference type="AlphaFoldDB" id="A0A3B0VES7"/>
<dbReference type="EMBL" id="UOEU01000044">
    <property type="protein sequence ID" value="VAW30334.1"/>
    <property type="molecule type" value="Genomic_DNA"/>
</dbReference>
<reference evidence="1" key="1">
    <citation type="submission" date="2018-06" db="EMBL/GenBank/DDBJ databases">
        <authorList>
            <person name="Zhirakovskaya E."/>
        </authorList>
    </citation>
    <scope>NUCLEOTIDE SEQUENCE</scope>
</reference>
<proteinExistence type="predicted"/>